<comment type="cofactor">
    <cofactor evidence="1 9">
        <name>FAD</name>
        <dbReference type="ChEBI" id="CHEBI:57692"/>
    </cofactor>
</comment>
<evidence type="ECO:0000313" key="13">
    <source>
        <dbReference type="Proteomes" id="UP000053593"/>
    </source>
</evidence>
<dbReference type="SUPFAM" id="SSF54373">
    <property type="entry name" value="FAD-linked reductases, C-terminal domain"/>
    <property type="match status" value="1"/>
</dbReference>
<keyword evidence="6" id="KW-0560">Oxidoreductase</keyword>
<keyword evidence="5 9" id="KW-0274">FAD</keyword>
<feature type="active site" description="Proton donor" evidence="8">
    <location>
        <position position="624"/>
    </location>
</feature>
<feature type="domain" description="Glucose-methanol-choline oxidoreductase N-terminal" evidence="11">
    <location>
        <begin position="372"/>
        <end position="386"/>
    </location>
</feature>
<evidence type="ECO:0000256" key="7">
    <source>
        <dbReference type="ARBA" id="ARBA00023180"/>
    </source>
</evidence>
<evidence type="ECO:0000256" key="9">
    <source>
        <dbReference type="PIRSR" id="PIRSR000137-2"/>
    </source>
</evidence>
<evidence type="ECO:0000256" key="4">
    <source>
        <dbReference type="ARBA" id="ARBA00022729"/>
    </source>
</evidence>
<keyword evidence="3" id="KW-0285">Flavoprotein</keyword>
<dbReference type="InterPro" id="IPR012132">
    <property type="entry name" value="GMC_OxRdtase"/>
</dbReference>
<protein>
    <recommendedName>
        <fullName evidence="11">Glucose-methanol-choline oxidoreductase N-terminal domain-containing protein</fullName>
    </recommendedName>
</protein>
<sequence>MSIWCLDPTLVEGPDVTDLHKSSLSRRFGVPHYTAEQDTAQKLKALVQRPEDAIVKKLESIFQTPRDIVSEKSKDLESILRDHVEYIVVGGGTAGLALASRLAEQLEPGKCVFVIEAGKYRQEALVDVPGLYGLAGGNLDFDWSYKTVPQPNLHGNQVSSSAGRLLGGSSGINYLVRMRASSPEYDAWNEFGTGWNWQGLLPSFKAEESYAAYEWGTDQIFPGITHEDDLKARREEPAFRGHDGPVHSTHNTLYTELLKPTIETTLNGGIKTNRTPGYGDSTGMFNIDTAVNRKQGIRSYAANSYLKDPELIVPQPNLIILKETYAMKIQFDSSKPPKAVSLLCLGNMNWKSPESTLRFELPVNKEIIVAAGSYNTPRLLELSGIGNPEILSKFNITPVVSLPTVGENLQEHTFLVSDFVVKDGVFTFDRLRNSMAYQEAQIQEYLEHGTGAYATTVSAYGFIKLKNFLNEAEVQELKEELNKEIENVQNKFHKRQLEIQKGFLENDSVGDVELIMVEKAFATVPAQDSTSYISLVVSLPHPVARGSVHISSSDPLADPSINPNYLNNNYDTKIMTKAALFVRKLSQTAPLSEIIVRPSTPGPEVQTEAQFEKFVRNNLGSMQHPIGTSAMAPRQLGGVVDEKLSVYGTQNLRVVDMSIAPLHLAAHLLDTAYAIGEKASKRVAVTT</sequence>
<evidence type="ECO:0000256" key="1">
    <source>
        <dbReference type="ARBA" id="ARBA00001974"/>
    </source>
</evidence>
<dbReference type="HOGENOM" id="CLU_002865_6_0_1"/>
<dbReference type="Gene3D" id="3.30.560.10">
    <property type="entry name" value="Glucose Oxidase, domain 3"/>
    <property type="match status" value="1"/>
</dbReference>
<keyword evidence="4" id="KW-0732">Signal</keyword>
<organism evidence="12 13">
    <name type="scientific">Collybiopsis luxurians FD-317 M1</name>
    <dbReference type="NCBI Taxonomy" id="944289"/>
    <lineage>
        <taxon>Eukaryota</taxon>
        <taxon>Fungi</taxon>
        <taxon>Dikarya</taxon>
        <taxon>Basidiomycota</taxon>
        <taxon>Agaricomycotina</taxon>
        <taxon>Agaricomycetes</taxon>
        <taxon>Agaricomycetidae</taxon>
        <taxon>Agaricales</taxon>
        <taxon>Marasmiineae</taxon>
        <taxon>Omphalotaceae</taxon>
        <taxon>Collybiopsis</taxon>
        <taxon>Collybiopsis luxurians</taxon>
    </lineage>
</organism>
<dbReference type="Proteomes" id="UP000053593">
    <property type="component" value="Unassembled WGS sequence"/>
</dbReference>
<evidence type="ECO:0000256" key="6">
    <source>
        <dbReference type="ARBA" id="ARBA00023002"/>
    </source>
</evidence>
<accession>A0A0D0C1V5</accession>
<dbReference type="Pfam" id="PF00732">
    <property type="entry name" value="GMC_oxred_N"/>
    <property type="match status" value="1"/>
</dbReference>
<evidence type="ECO:0000256" key="5">
    <source>
        <dbReference type="ARBA" id="ARBA00022827"/>
    </source>
</evidence>
<dbReference type="InterPro" id="IPR036188">
    <property type="entry name" value="FAD/NAD-bd_sf"/>
</dbReference>
<keyword evidence="7" id="KW-0325">Glycoprotein</keyword>
<evidence type="ECO:0000256" key="10">
    <source>
        <dbReference type="SAM" id="Coils"/>
    </source>
</evidence>
<feature type="active site" description="Proton acceptor" evidence="8">
    <location>
        <position position="667"/>
    </location>
</feature>
<dbReference type="AlphaFoldDB" id="A0A0D0C1V5"/>
<proteinExistence type="inferred from homology"/>
<dbReference type="PIRSF" id="PIRSF000137">
    <property type="entry name" value="Alcohol_oxidase"/>
    <property type="match status" value="1"/>
</dbReference>
<evidence type="ECO:0000256" key="8">
    <source>
        <dbReference type="PIRSR" id="PIRSR000137-1"/>
    </source>
</evidence>
<dbReference type="OrthoDB" id="269227at2759"/>
<dbReference type="PANTHER" id="PTHR11552">
    <property type="entry name" value="GLUCOSE-METHANOL-CHOLINE GMC OXIDOREDUCTASE"/>
    <property type="match status" value="1"/>
</dbReference>
<keyword evidence="10" id="KW-0175">Coiled coil</keyword>
<evidence type="ECO:0000256" key="2">
    <source>
        <dbReference type="ARBA" id="ARBA00010790"/>
    </source>
</evidence>
<evidence type="ECO:0000256" key="3">
    <source>
        <dbReference type="ARBA" id="ARBA00022630"/>
    </source>
</evidence>
<name>A0A0D0C1V5_9AGAR</name>
<dbReference type="SUPFAM" id="SSF51905">
    <property type="entry name" value="FAD/NAD(P)-binding domain"/>
    <property type="match status" value="1"/>
</dbReference>
<dbReference type="EMBL" id="KN834799">
    <property type="protein sequence ID" value="KIK56299.1"/>
    <property type="molecule type" value="Genomic_DNA"/>
</dbReference>
<dbReference type="PROSITE" id="PS00624">
    <property type="entry name" value="GMC_OXRED_2"/>
    <property type="match status" value="1"/>
</dbReference>
<dbReference type="InterPro" id="IPR007867">
    <property type="entry name" value="GMC_OxRtase_C"/>
</dbReference>
<feature type="coiled-coil region" evidence="10">
    <location>
        <begin position="471"/>
        <end position="498"/>
    </location>
</feature>
<comment type="similarity">
    <text evidence="2">Belongs to the GMC oxidoreductase family.</text>
</comment>
<feature type="binding site" evidence="9">
    <location>
        <begin position="173"/>
        <end position="176"/>
    </location>
    <ligand>
        <name>FAD</name>
        <dbReference type="ChEBI" id="CHEBI:57692"/>
    </ligand>
</feature>
<keyword evidence="13" id="KW-1185">Reference proteome</keyword>
<dbReference type="PANTHER" id="PTHR11552:SF201">
    <property type="entry name" value="GLUCOSE-METHANOL-CHOLINE OXIDOREDUCTASE N-TERMINAL DOMAIN-CONTAINING PROTEIN"/>
    <property type="match status" value="1"/>
</dbReference>
<dbReference type="Pfam" id="PF05199">
    <property type="entry name" value="GMC_oxred_C"/>
    <property type="match status" value="1"/>
</dbReference>
<gene>
    <name evidence="12" type="ORF">GYMLUDRAFT_263776</name>
</gene>
<reference evidence="12 13" key="1">
    <citation type="submission" date="2014-04" db="EMBL/GenBank/DDBJ databases">
        <title>Evolutionary Origins and Diversification of the Mycorrhizal Mutualists.</title>
        <authorList>
            <consortium name="DOE Joint Genome Institute"/>
            <consortium name="Mycorrhizal Genomics Consortium"/>
            <person name="Kohler A."/>
            <person name="Kuo A."/>
            <person name="Nagy L.G."/>
            <person name="Floudas D."/>
            <person name="Copeland A."/>
            <person name="Barry K.W."/>
            <person name="Cichocki N."/>
            <person name="Veneault-Fourrey C."/>
            <person name="LaButti K."/>
            <person name="Lindquist E.A."/>
            <person name="Lipzen A."/>
            <person name="Lundell T."/>
            <person name="Morin E."/>
            <person name="Murat C."/>
            <person name="Riley R."/>
            <person name="Ohm R."/>
            <person name="Sun H."/>
            <person name="Tunlid A."/>
            <person name="Henrissat B."/>
            <person name="Grigoriev I.V."/>
            <person name="Hibbett D.S."/>
            <person name="Martin F."/>
        </authorList>
    </citation>
    <scope>NUCLEOTIDE SEQUENCE [LARGE SCALE GENOMIC DNA]</scope>
    <source>
        <strain evidence="12 13">FD-317 M1</strain>
    </source>
</reference>
<evidence type="ECO:0000259" key="11">
    <source>
        <dbReference type="PROSITE" id="PS00624"/>
    </source>
</evidence>
<dbReference type="GO" id="GO:0050660">
    <property type="term" value="F:flavin adenine dinucleotide binding"/>
    <property type="evidence" value="ECO:0007669"/>
    <property type="project" value="InterPro"/>
</dbReference>
<dbReference type="InterPro" id="IPR000172">
    <property type="entry name" value="GMC_OxRdtase_N"/>
</dbReference>
<evidence type="ECO:0000313" key="12">
    <source>
        <dbReference type="EMBL" id="KIK56299.1"/>
    </source>
</evidence>
<dbReference type="Gene3D" id="3.50.50.60">
    <property type="entry name" value="FAD/NAD(P)-binding domain"/>
    <property type="match status" value="1"/>
</dbReference>
<dbReference type="GO" id="GO:0016614">
    <property type="term" value="F:oxidoreductase activity, acting on CH-OH group of donors"/>
    <property type="evidence" value="ECO:0007669"/>
    <property type="project" value="InterPro"/>
</dbReference>